<feature type="transmembrane region" description="Helical" evidence="10">
    <location>
        <begin position="300"/>
        <end position="321"/>
    </location>
</feature>
<evidence type="ECO:0000256" key="2">
    <source>
        <dbReference type="ARBA" id="ARBA00004141"/>
    </source>
</evidence>
<evidence type="ECO:0000256" key="7">
    <source>
        <dbReference type="ARBA" id="ARBA00022989"/>
    </source>
</evidence>
<dbReference type="GO" id="GO:0006123">
    <property type="term" value="P:mitochondrial electron transport, cytochrome c to oxygen"/>
    <property type="evidence" value="ECO:0007669"/>
    <property type="project" value="TreeGrafter"/>
</dbReference>
<comment type="cofactor">
    <cofactor evidence="1">
        <name>heme</name>
        <dbReference type="ChEBI" id="CHEBI:30413"/>
    </cofactor>
</comment>
<feature type="transmembrane region" description="Helical" evidence="10">
    <location>
        <begin position="143"/>
        <end position="168"/>
    </location>
</feature>
<dbReference type="InterPro" id="IPR023616">
    <property type="entry name" value="Cyt_c_oxase-like_su1_dom"/>
</dbReference>
<dbReference type="GO" id="GO:0005743">
    <property type="term" value="C:mitochondrial inner membrane"/>
    <property type="evidence" value="ECO:0007669"/>
    <property type="project" value="UniProtKB-SubCell"/>
</dbReference>
<keyword evidence="9" id="KW-0249">Electron transport</keyword>
<organism evidence="12">
    <name type="scientific">Chamberlainia hainesiana</name>
    <dbReference type="NCBI Taxonomy" id="1264661"/>
    <lineage>
        <taxon>Eukaryota</taxon>
        <taxon>Metazoa</taxon>
        <taxon>Spiralia</taxon>
        <taxon>Lophotrochozoa</taxon>
        <taxon>Mollusca</taxon>
        <taxon>Bivalvia</taxon>
        <taxon>Autobranchia</taxon>
        <taxon>Heteroconchia</taxon>
        <taxon>Palaeoheterodonta</taxon>
        <taxon>Unionida</taxon>
        <taxon>Unionoidea</taxon>
        <taxon>Unionidae</taxon>
        <taxon>Gonideinae</taxon>
        <taxon>Chamberlainia</taxon>
    </lineage>
</organism>
<accession>A0A513X0A6</accession>
<feature type="transmembrane region" description="Helical" evidence="10">
    <location>
        <begin position="54"/>
        <end position="79"/>
    </location>
</feature>
<keyword evidence="9" id="KW-0479">Metal-binding</keyword>
<dbReference type="SUPFAM" id="SSF81442">
    <property type="entry name" value="Cytochrome c oxidase subunit I-like"/>
    <property type="match status" value="1"/>
</dbReference>
<keyword evidence="9" id="KW-0349">Heme</keyword>
<comment type="function">
    <text evidence="9">Component of the cytochrome c oxidase, the last enzyme in the mitochondrial electron transport chain which drives oxidative phosphorylation. The respiratory chain contains 3 multisubunit complexes succinate dehydrogenase (complex II, CII), ubiquinol-cytochrome c oxidoreductase (cytochrome b-c1 complex, complex III, CIII) and cytochrome c oxidase (complex IV, CIV), that cooperate to transfer electrons derived from NADH and succinate to molecular oxygen, creating an electrochemical gradient over the inner membrane that drives transmembrane transport and the ATP synthase. Cytochrome c oxidase is the component of the respiratory chain that catalyzes the reduction of oxygen to water. Electrons originating from reduced cytochrome c in the intermembrane space (IMS) are transferred via the dinuclear copper A center (CU(A)) of subunit 2 and heme A of subunit 1 to the active site in subunit 1, a binuclear center (BNC) formed by heme A3 and copper B (CU(B)). The BNC reduces molecular oxygen to 2 water molecules using 4 electrons from cytochrome c in the IMS and 4 protons from the mitochondrial matrix.</text>
</comment>
<dbReference type="EC" id="7.1.1.9" evidence="9"/>
<keyword evidence="9" id="KW-0679">Respiratory chain</keyword>
<dbReference type="CDD" id="cd01663">
    <property type="entry name" value="Cyt_c_Oxidase_I"/>
    <property type="match status" value="1"/>
</dbReference>
<keyword evidence="9" id="KW-0813">Transport</keyword>
<evidence type="ECO:0000259" key="11">
    <source>
        <dbReference type="PROSITE" id="PS50855"/>
    </source>
</evidence>
<evidence type="ECO:0000256" key="10">
    <source>
        <dbReference type="SAM" id="Phobius"/>
    </source>
</evidence>
<feature type="transmembrane region" description="Helical" evidence="10">
    <location>
        <begin position="12"/>
        <end position="34"/>
    </location>
</feature>
<feature type="transmembrane region" description="Helical" evidence="10">
    <location>
        <begin position="99"/>
        <end position="123"/>
    </location>
</feature>
<dbReference type="EMBL" id="MK994771">
    <property type="protein sequence ID" value="QDH07361.1"/>
    <property type="molecule type" value="Genomic_DNA"/>
</dbReference>
<feature type="transmembrane region" description="Helical" evidence="10">
    <location>
        <begin position="374"/>
        <end position="393"/>
    </location>
</feature>
<keyword evidence="6 9" id="KW-0812">Transmembrane</keyword>
<feature type="domain" description="Cytochrome oxidase subunit I profile" evidence="11">
    <location>
        <begin position="1"/>
        <end position="512"/>
    </location>
</feature>
<sequence>MRWLFSTNHKDIGSLYVISSLWWGLVGLALSVVIRVELGHSGGVLGDGQLYYSVVTGHAFVMIFFVVMPAMMGGIGNWLVPLMLGCPDMAFPRLNNVSFWLLMGSGILLGWSMFVESGCGTGWTIYPPLSTSVYHSGASVDVVIFSLHMAGVSSIIGSVNFICTVVGMRTSLMQMERMPLFVWSVLCTACLIVLSFPVLAGGITMLLMDRNFNTSFFDPSGGGDPVLFMHLFWFFGHPEVYIIILPAFGVVSHVVLYYSSKKSVFGQLGMVYAIVAIGVMGFVVWGHHMFTVGLDVDTRAYFTSVTMIIAIPTGIKIFSWLSTISGSAIKFDVAMLWSLGFIFLFTLGGLTGVVLSNSSLDLVLHDTYYVTAHFHYVLSTGAIFGLFSGICYWYPMMVGVTLNPVWLKVQFFLMFLGVNLTFFPQHFLGLAGMPRRCSDYASVYYTWNAVSSWGSMLSVISVFWFLCCLLESFVSCRGVVFSSGLSMFVEWQNGLFPVEFHSCGQTYLGVIMNSKLYGVNKVSGGVELDS</sequence>
<evidence type="ECO:0000256" key="6">
    <source>
        <dbReference type="ARBA" id="ARBA00022692"/>
    </source>
</evidence>
<gene>
    <name evidence="12" type="primary">cox1</name>
</gene>
<evidence type="ECO:0000256" key="3">
    <source>
        <dbReference type="ARBA" id="ARBA00004673"/>
    </source>
</evidence>
<feature type="transmembrane region" description="Helical" evidence="10">
    <location>
        <begin position="405"/>
        <end position="424"/>
    </location>
</feature>
<dbReference type="InterPro" id="IPR036927">
    <property type="entry name" value="Cyt_c_oxase-like_su1_sf"/>
</dbReference>
<dbReference type="GO" id="GO:0020037">
    <property type="term" value="F:heme binding"/>
    <property type="evidence" value="ECO:0007669"/>
    <property type="project" value="InterPro"/>
</dbReference>
<evidence type="ECO:0000256" key="5">
    <source>
        <dbReference type="ARBA" id="ARBA00015947"/>
    </source>
</evidence>
<reference evidence="12" key="1">
    <citation type="journal article" date="2019" name="Heredity">
        <title>Mesozoic mitogenome rearrangements and freshwater mussel (Bivalvia: Unionoidea) macroevolution.</title>
        <authorList>
            <person name="Froufe E."/>
            <person name="Bolotov I."/>
            <person name="Aldridge D.C."/>
            <person name="Bogan A.E."/>
            <person name="Breton S."/>
            <person name="Gan H.M."/>
            <person name="Kovitvadhi U."/>
            <person name="Kovitvadhi S."/>
            <person name="Riccardi N."/>
            <person name="Secci-Petretto G."/>
            <person name="Sousa R."/>
            <person name="Teixeira A."/>
            <person name="Varandas S."/>
            <person name="Zanatta D."/>
            <person name="Zieritz A."/>
            <person name="Fonseca M.M."/>
            <person name="Lopes-Lima M."/>
        </authorList>
    </citation>
    <scope>NUCLEOTIDE SEQUENCE</scope>
    <source>
        <tissue evidence="12">Gonad tissue</tissue>
    </source>
</reference>
<dbReference type="PANTHER" id="PTHR10422:SF18">
    <property type="entry name" value="CYTOCHROME C OXIDASE SUBUNIT 1"/>
    <property type="match status" value="1"/>
</dbReference>
<dbReference type="GO" id="GO:0045277">
    <property type="term" value="C:respiratory chain complex IV"/>
    <property type="evidence" value="ECO:0007669"/>
    <property type="project" value="InterPro"/>
</dbReference>
<dbReference type="UniPathway" id="UPA00705"/>
<evidence type="ECO:0000256" key="4">
    <source>
        <dbReference type="ARBA" id="ARBA00009578"/>
    </source>
</evidence>
<evidence type="ECO:0000256" key="9">
    <source>
        <dbReference type="RuleBase" id="RU000369"/>
    </source>
</evidence>
<keyword evidence="8 9" id="KW-0472">Membrane</keyword>
<keyword evidence="9" id="KW-0186">Copper</keyword>
<feature type="transmembrane region" description="Helical" evidence="10">
    <location>
        <begin position="240"/>
        <end position="258"/>
    </location>
</feature>
<comment type="subcellular location">
    <subcellularLocation>
        <location evidence="2">Membrane</location>
        <topology evidence="2">Multi-pass membrane protein</topology>
    </subcellularLocation>
    <subcellularLocation>
        <location evidence="9">Mitochondrion inner membrane</location>
        <topology evidence="9">Multi-pass membrane protein</topology>
    </subcellularLocation>
</comment>
<dbReference type="InterPro" id="IPR023615">
    <property type="entry name" value="Cyt_c_Oxase_su1_BS"/>
</dbReference>
<dbReference type="AlphaFoldDB" id="A0A513X0A6"/>
<dbReference type="PRINTS" id="PR01165">
    <property type="entry name" value="CYCOXIDASEI"/>
</dbReference>
<protein>
    <recommendedName>
        <fullName evidence="5 9">Cytochrome c oxidase subunit 1</fullName>
        <ecNumber evidence="9">7.1.1.9</ecNumber>
    </recommendedName>
</protein>
<dbReference type="Gene3D" id="1.20.210.10">
    <property type="entry name" value="Cytochrome c oxidase-like, subunit I domain"/>
    <property type="match status" value="1"/>
</dbReference>
<feature type="transmembrane region" description="Helical" evidence="10">
    <location>
        <begin position="333"/>
        <end position="354"/>
    </location>
</feature>
<dbReference type="Pfam" id="PF00115">
    <property type="entry name" value="COX1"/>
    <property type="match status" value="1"/>
</dbReference>
<dbReference type="PROSITE" id="PS50855">
    <property type="entry name" value="COX1"/>
    <property type="match status" value="1"/>
</dbReference>
<keyword evidence="9" id="KW-0999">Mitochondrion inner membrane</keyword>
<dbReference type="PROSITE" id="PS00077">
    <property type="entry name" value="COX1_CUB"/>
    <property type="match status" value="1"/>
</dbReference>
<proteinExistence type="inferred from homology"/>
<evidence type="ECO:0000256" key="8">
    <source>
        <dbReference type="ARBA" id="ARBA00023136"/>
    </source>
</evidence>
<feature type="transmembrane region" description="Helical" evidence="10">
    <location>
        <begin position="444"/>
        <end position="467"/>
    </location>
</feature>
<dbReference type="InterPro" id="IPR000883">
    <property type="entry name" value="Cyt_C_Oxase_1"/>
</dbReference>
<feature type="transmembrane region" description="Helical" evidence="10">
    <location>
        <begin position="180"/>
        <end position="208"/>
    </location>
</feature>
<name>A0A513X0A6_9BIVA</name>
<comment type="pathway">
    <text evidence="3 9">Energy metabolism; oxidative phosphorylation.</text>
</comment>
<comment type="catalytic activity">
    <reaction evidence="9">
        <text>4 Fe(II)-[cytochrome c] + O2 + 8 H(+)(in) = 4 Fe(III)-[cytochrome c] + 2 H2O + 4 H(+)(out)</text>
        <dbReference type="Rhea" id="RHEA:11436"/>
        <dbReference type="Rhea" id="RHEA-COMP:10350"/>
        <dbReference type="Rhea" id="RHEA-COMP:14399"/>
        <dbReference type="ChEBI" id="CHEBI:15377"/>
        <dbReference type="ChEBI" id="CHEBI:15378"/>
        <dbReference type="ChEBI" id="CHEBI:15379"/>
        <dbReference type="ChEBI" id="CHEBI:29033"/>
        <dbReference type="ChEBI" id="CHEBI:29034"/>
        <dbReference type="EC" id="7.1.1.9"/>
    </reaction>
</comment>
<dbReference type="InterPro" id="IPR033944">
    <property type="entry name" value="Cyt_c_oxase_su1_dom"/>
</dbReference>
<dbReference type="GO" id="GO:0015990">
    <property type="term" value="P:electron transport coupled proton transport"/>
    <property type="evidence" value="ECO:0007669"/>
    <property type="project" value="TreeGrafter"/>
</dbReference>
<comment type="similarity">
    <text evidence="4 9">Belongs to the heme-copper respiratory oxidase family.</text>
</comment>
<evidence type="ECO:0000256" key="1">
    <source>
        <dbReference type="ARBA" id="ARBA00001971"/>
    </source>
</evidence>
<keyword evidence="7 10" id="KW-1133">Transmembrane helix</keyword>
<feature type="transmembrane region" description="Helical" evidence="10">
    <location>
        <begin position="270"/>
        <end position="288"/>
    </location>
</feature>
<evidence type="ECO:0000313" key="12">
    <source>
        <dbReference type="EMBL" id="QDH07361.1"/>
    </source>
</evidence>
<dbReference type="GO" id="GO:0046872">
    <property type="term" value="F:metal ion binding"/>
    <property type="evidence" value="ECO:0007669"/>
    <property type="project" value="UniProtKB-KW"/>
</dbReference>
<keyword evidence="9" id="KW-0408">Iron</keyword>
<keyword evidence="9 12" id="KW-0496">Mitochondrion</keyword>
<geneLocation type="mitochondrion" evidence="12"/>
<dbReference type="GO" id="GO:0004129">
    <property type="term" value="F:cytochrome-c oxidase activity"/>
    <property type="evidence" value="ECO:0007669"/>
    <property type="project" value="UniProtKB-EC"/>
</dbReference>
<dbReference type="PANTHER" id="PTHR10422">
    <property type="entry name" value="CYTOCHROME C OXIDASE SUBUNIT 1"/>
    <property type="match status" value="1"/>
</dbReference>